<name>A0ABD2XK70_9HYME</name>
<feature type="region of interest" description="Disordered" evidence="1">
    <location>
        <begin position="172"/>
        <end position="191"/>
    </location>
</feature>
<dbReference type="AlphaFoldDB" id="A0ABD2XK70"/>
<comment type="caution">
    <text evidence="2">The sequence shown here is derived from an EMBL/GenBank/DDBJ whole genome shotgun (WGS) entry which is preliminary data.</text>
</comment>
<dbReference type="EMBL" id="JBJJXI010000020">
    <property type="protein sequence ID" value="KAL3405682.1"/>
    <property type="molecule type" value="Genomic_DNA"/>
</dbReference>
<evidence type="ECO:0000313" key="3">
    <source>
        <dbReference type="Proteomes" id="UP001627154"/>
    </source>
</evidence>
<feature type="compositionally biased region" description="Polar residues" evidence="1">
    <location>
        <begin position="358"/>
        <end position="369"/>
    </location>
</feature>
<gene>
    <name evidence="2" type="ORF">TKK_002044</name>
</gene>
<reference evidence="2 3" key="1">
    <citation type="journal article" date="2024" name="bioRxiv">
        <title>A reference genome for Trichogramma kaykai: A tiny desert-dwelling parasitoid wasp with competing sex-ratio distorters.</title>
        <authorList>
            <person name="Culotta J."/>
            <person name="Lindsey A.R."/>
        </authorList>
    </citation>
    <scope>NUCLEOTIDE SEQUENCE [LARGE SCALE GENOMIC DNA]</scope>
    <source>
        <strain evidence="2 3">KSX58</strain>
    </source>
</reference>
<organism evidence="2 3">
    <name type="scientific">Trichogramma kaykai</name>
    <dbReference type="NCBI Taxonomy" id="54128"/>
    <lineage>
        <taxon>Eukaryota</taxon>
        <taxon>Metazoa</taxon>
        <taxon>Ecdysozoa</taxon>
        <taxon>Arthropoda</taxon>
        <taxon>Hexapoda</taxon>
        <taxon>Insecta</taxon>
        <taxon>Pterygota</taxon>
        <taxon>Neoptera</taxon>
        <taxon>Endopterygota</taxon>
        <taxon>Hymenoptera</taxon>
        <taxon>Apocrita</taxon>
        <taxon>Proctotrupomorpha</taxon>
        <taxon>Chalcidoidea</taxon>
        <taxon>Trichogrammatidae</taxon>
        <taxon>Trichogramma</taxon>
    </lineage>
</organism>
<sequence length="382" mass="42551">MSRSKSRRSAPAAALTQANLRLHAARNSCGQTPDNSEESCGNSTTTAYSAVFAADDNNNNNDSNFDLSDSGCSSSVRHRLKRKCSRNVSYTDDGASYPVEVTKKYKKRGRPRKKATAAAAANLLTPVVRYNDDLRVGTEPAIAFRKDLGVTELESYIESRWGGLLNFDDKKNKRKRKRKTTTTTTSRKKKKKSQVVELPLAVVEYNEALRDRGPELPVQIIDYNNNLGDKSSSNVSSSTTATPASDTIAVDRPDFAARLGELRSMLPALAARLQSYETLAAAGDYVDCLIVLFHYLERRGSWMIRITRFSVQVLSFFLINFVGYRDENIQLDDDHGRGDEEARYGGRVRREAPPSPPRINNSIFGRNSLQQQQQQQSAASKH</sequence>
<accession>A0ABD2XK70</accession>
<proteinExistence type="predicted"/>
<protein>
    <submittedName>
        <fullName evidence="2">Uncharacterized protein</fullName>
    </submittedName>
</protein>
<evidence type="ECO:0000313" key="2">
    <source>
        <dbReference type="EMBL" id="KAL3405682.1"/>
    </source>
</evidence>
<feature type="region of interest" description="Disordered" evidence="1">
    <location>
        <begin position="330"/>
        <end position="382"/>
    </location>
</feature>
<dbReference type="Proteomes" id="UP001627154">
    <property type="component" value="Unassembled WGS sequence"/>
</dbReference>
<feature type="compositionally biased region" description="Basic and acidic residues" evidence="1">
    <location>
        <begin position="330"/>
        <end position="352"/>
    </location>
</feature>
<evidence type="ECO:0000256" key="1">
    <source>
        <dbReference type="SAM" id="MobiDB-lite"/>
    </source>
</evidence>
<keyword evidence="3" id="KW-1185">Reference proteome</keyword>